<evidence type="ECO:0000256" key="1">
    <source>
        <dbReference type="SAM" id="Coils"/>
    </source>
</evidence>
<gene>
    <name evidence="2" type="ORF">SAG0055_02500</name>
</gene>
<organism evidence="2 3">
    <name type="scientific">Streptococcus agalactiae CCUG 29376</name>
    <dbReference type="NCBI Taxonomy" id="1105255"/>
    <lineage>
        <taxon>Bacteria</taxon>
        <taxon>Bacillati</taxon>
        <taxon>Bacillota</taxon>
        <taxon>Bacilli</taxon>
        <taxon>Lactobacillales</taxon>
        <taxon>Streptococcaceae</taxon>
        <taxon>Streptococcus</taxon>
    </lineage>
</organism>
<sequence>MNEYKKPTYIVIQEAMAERIRFLEDELYNRAYKDIERLEVENDRLKVRCLDLQLENADYVWDDMCRSAIARAKSENRRPHRRWRGR</sequence>
<protein>
    <recommendedName>
        <fullName evidence="4">Phage protein</fullName>
    </recommendedName>
</protein>
<evidence type="ECO:0000313" key="3">
    <source>
        <dbReference type="Proteomes" id="UP000015267"/>
    </source>
</evidence>
<dbReference type="RefSeq" id="WP_001008140.1">
    <property type="nucleotide sequence ID" value="NZ_ANDB01000022.1"/>
</dbReference>
<reference evidence="2 3" key="1">
    <citation type="submission" date="2012-10" db="EMBL/GenBank/DDBJ databases">
        <authorList>
            <person name="Zadoks R.N."/>
            <person name="Moroni P."/>
            <person name="Richards V.P."/>
            <person name="Durkin S.A.S."/>
            <person name="Kim M."/>
            <person name="Pavinski Bitar P.D."/>
            <person name="Stanhope M.J."/>
            <person name="Town C.D."/>
            <person name="Venter J.C."/>
        </authorList>
    </citation>
    <scope>NUCLEOTIDE SEQUENCE [LARGE SCALE GENOMIC DNA]</scope>
    <source>
        <strain evidence="2 3">CCUG 29376</strain>
    </source>
</reference>
<comment type="caution">
    <text evidence="2">The sequence shown here is derived from an EMBL/GenBank/DDBJ whole genome shotgun (WGS) entry which is preliminary data.</text>
</comment>
<evidence type="ECO:0008006" key="4">
    <source>
        <dbReference type="Google" id="ProtNLM"/>
    </source>
</evidence>
<keyword evidence="1" id="KW-0175">Coiled coil</keyword>
<dbReference type="AlphaFoldDB" id="A0AAV3JKK2"/>
<proteinExistence type="predicted"/>
<dbReference type="EMBL" id="ANDB01000022">
    <property type="protein sequence ID" value="EPW15414.1"/>
    <property type="molecule type" value="Genomic_DNA"/>
</dbReference>
<dbReference type="Proteomes" id="UP000015267">
    <property type="component" value="Unassembled WGS sequence"/>
</dbReference>
<name>A0AAV3JKK2_STRAG</name>
<feature type="coiled-coil region" evidence="1">
    <location>
        <begin position="28"/>
        <end position="55"/>
    </location>
</feature>
<accession>A0AAV3JKK2</accession>
<evidence type="ECO:0000313" key="2">
    <source>
        <dbReference type="EMBL" id="EPW15414.1"/>
    </source>
</evidence>